<dbReference type="EMBL" id="JABKAV010000010">
    <property type="protein sequence ID" value="NVO84340.1"/>
    <property type="molecule type" value="Genomic_DNA"/>
</dbReference>
<keyword evidence="3" id="KW-1185">Reference proteome</keyword>
<protein>
    <recommendedName>
        <fullName evidence="4">DUF4251 domain-containing protein</fullName>
    </recommendedName>
</protein>
<proteinExistence type="predicted"/>
<name>A0ABX2Q075_9BACT</name>
<dbReference type="RefSeq" id="WP_176898779.1">
    <property type="nucleotide sequence ID" value="NZ_JABKAV010000010.1"/>
</dbReference>
<keyword evidence="1" id="KW-0732">Signal</keyword>
<evidence type="ECO:0000256" key="1">
    <source>
        <dbReference type="SAM" id="SignalP"/>
    </source>
</evidence>
<evidence type="ECO:0000313" key="2">
    <source>
        <dbReference type="EMBL" id="NVO84340.1"/>
    </source>
</evidence>
<evidence type="ECO:0000313" key="3">
    <source>
        <dbReference type="Proteomes" id="UP000626554"/>
    </source>
</evidence>
<feature type="signal peptide" evidence="1">
    <location>
        <begin position="1"/>
        <end position="19"/>
    </location>
</feature>
<dbReference type="Proteomes" id="UP000626554">
    <property type="component" value="Unassembled WGS sequence"/>
</dbReference>
<organism evidence="2 3">
    <name type="scientific">Hymenobacter terrestris</name>
    <dbReference type="NCBI Taxonomy" id="2748310"/>
    <lineage>
        <taxon>Bacteria</taxon>
        <taxon>Pseudomonadati</taxon>
        <taxon>Bacteroidota</taxon>
        <taxon>Cytophagia</taxon>
        <taxon>Cytophagales</taxon>
        <taxon>Hymenobacteraceae</taxon>
        <taxon>Hymenobacter</taxon>
    </lineage>
</organism>
<comment type="caution">
    <text evidence="2">The sequence shown here is derived from an EMBL/GenBank/DDBJ whole genome shotgun (WGS) entry which is preliminary data.</text>
</comment>
<reference evidence="2 3" key="1">
    <citation type="submission" date="2020-05" db="EMBL/GenBank/DDBJ databases">
        <title>Hymenobacter terrestris sp. nov. and Hymenobacter lapidiphilus sp. nov., isolated from regoliths in Antarctica.</title>
        <authorList>
            <person name="Sedlacek I."/>
            <person name="Pantucek R."/>
            <person name="Zeman M."/>
            <person name="Holochova P."/>
            <person name="Kralova S."/>
            <person name="Stankova E."/>
            <person name="Sedo O."/>
            <person name="Micenkova L."/>
            <person name="Svec P."/>
            <person name="Gupta V."/>
            <person name="Sood U."/>
            <person name="Korpole U.S."/>
            <person name="Lal R."/>
        </authorList>
    </citation>
    <scope>NUCLEOTIDE SEQUENCE [LARGE SCALE GENOMIC DNA]</scope>
    <source>
        <strain evidence="2 3">P5252</strain>
    </source>
</reference>
<evidence type="ECO:0008006" key="4">
    <source>
        <dbReference type="Google" id="ProtNLM"/>
    </source>
</evidence>
<accession>A0ABX2Q075</accession>
<feature type="chain" id="PRO_5046168534" description="DUF4251 domain-containing protein" evidence="1">
    <location>
        <begin position="20"/>
        <end position="144"/>
    </location>
</feature>
<gene>
    <name evidence="2" type="ORF">HW556_05565</name>
</gene>
<sequence length="144" mass="16153">MKFCLALLIFILLARISYGQNDFANLATSADSTFGYNAHNPLLLKKGDPNSSIYNSHIFLKGLKTSDNQSLEILLRKTVNNPIYKKTAVRINSRQTGLPISGKLGLLDKYYFITSTTKDTLVIYVDIYNKGPLFIPAGLKYKKQ</sequence>